<dbReference type="GO" id="GO:0004190">
    <property type="term" value="F:aspartic-type endopeptidase activity"/>
    <property type="evidence" value="ECO:0007669"/>
    <property type="project" value="InterPro"/>
</dbReference>
<sequence>MSQVCVCVHQVKQCKSINKCKHCDKPHHSILHFGNYNPKNQSSVLSPKATTFIPKVQEIPNSITNSFEPTTSTICASNSYNAYNSKQAHILLCTALIRVRCSKQELVKCRCLLDTGSQRSFISNECAKKIGLTIRDSSATISCLGSFNTVSNGEVDLLFTSHFESDLQISTSAFVIEKVTDEIPHVSLPANICYKFNNLRLADPSFHKSANIDILLGINVFLNLINGEIIKRAPNLPFAMSTKLGWIISGTTNLESPILNSLVVNHLSVNTDNLVKSFWELESIPNSSPLTCKEKLCEIRFEEHHTRDNNGSLTQRDGKILLPTEFCSEIQSILPEENWFHVHGKENPADCASRGLLPSDLVDHELWWSGPKWLMTSDIPFPTDVPNCQEALEEERKQIACSVGLSVEELPIISRVPSFRKLQRVLAWCLRLISNAKLTSTVRKFGDLTTKELEKV</sequence>
<organism evidence="1 2">
    <name type="scientific">Trichonephila clavata</name>
    <name type="common">Joro spider</name>
    <name type="synonym">Nephila clavata</name>
    <dbReference type="NCBI Taxonomy" id="2740835"/>
    <lineage>
        <taxon>Eukaryota</taxon>
        <taxon>Metazoa</taxon>
        <taxon>Ecdysozoa</taxon>
        <taxon>Arthropoda</taxon>
        <taxon>Chelicerata</taxon>
        <taxon>Arachnida</taxon>
        <taxon>Araneae</taxon>
        <taxon>Araneomorphae</taxon>
        <taxon>Entelegynae</taxon>
        <taxon>Araneoidea</taxon>
        <taxon>Nephilidae</taxon>
        <taxon>Trichonephila</taxon>
    </lineage>
</organism>
<protein>
    <submittedName>
        <fullName evidence="1">Retrovirus-related Pol polyprotein from transposon 17.6</fullName>
    </submittedName>
</protein>
<gene>
    <name evidence="1" type="primary">X975_23944</name>
    <name evidence="1" type="ORF">TNCT_42581</name>
</gene>
<dbReference type="Proteomes" id="UP000887116">
    <property type="component" value="Unassembled WGS sequence"/>
</dbReference>
<evidence type="ECO:0000313" key="2">
    <source>
        <dbReference type="Proteomes" id="UP000887116"/>
    </source>
</evidence>
<dbReference type="PROSITE" id="PS00141">
    <property type="entry name" value="ASP_PROTEASE"/>
    <property type="match status" value="1"/>
</dbReference>
<dbReference type="InterPro" id="IPR021109">
    <property type="entry name" value="Peptidase_aspartic_dom_sf"/>
</dbReference>
<dbReference type="EMBL" id="BMAO01008502">
    <property type="protein sequence ID" value="GFR24016.1"/>
    <property type="molecule type" value="Genomic_DNA"/>
</dbReference>
<dbReference type="PANTHER" id="PTHR47331:SF5">
    <property type="entry name" value="RIBONUCLEASE H"/>
    <property type="match status" value="1"/>
</dbReference>
<comment type="caution">
    <text evidence="1">The sequence shown here is derived from an EMBL/GenBank/DDBJ whole genome shotgun (WGS) entry which is preliminary data.</text>
</comment>
<dbReference type="Gene3D" id="2.40.70.10">
    <property type="entry name" value="Acid Proteases"/>
    <property type="match status" value="1"/>
</dbReference>
<name>A0A8X6HHH6_TRICU</name>
<accession>A0A8X6HHH6</accession>
<keyword evidence="2" id="KW-1185">Reference proteome</keyword>
<dbReference type="SUPFAM" id="SSF50630">
    <property type="entry name" value="Acid proteases"/>
    <property type="match status" value="1"/>
</dbReference>
<dbReference type="OrthoDB" id="6437296at2759"/>
<proteinExistence type="predicted"/>
<dbReference type="GO" id="GO:0006508">
    <property type="term" value="P:proteolysis"/>
    <property type="evidence" value="ECO:0007669"/>
    <property type="project" value="InterPro"/>
</dbReference>
<dbReference type="PANTHER" id="PTHR47331">
    <property type="entry name" value="PHD-TYPE DOMAIN-CONTAINING PROTEIN"/>
    <property type="match status" value="1"/>
</dbReference>
<dbReference type="InterPro" id="IPR001969">
    <property type="entry name" value="Aspartic_peptidase_AS"/>
</dbReference>
<reference evidence="1" key="1">
    <citation type="submission" date="2020-07" db="EMBL/GenBank/DDBJ databases">
        <title>Multicomponent nature underlies the extraordinary mechanical properties of spider dragline silk.</title>
        <authorList>
            <person name="Kono N."/>
            <person name="Nakamura H."/>
            <person name="Mori M."/>
            <person name="Yoshida Y."/>
            <person name="Ohtoshi R."/>
            <person name="Malay A.D."/>
            <person name="Moran D.A.P."/>
            <person name="Tomita M."/>
            <person name="Numata K."/>
            <person name="Arakawa K."/>
        </authorList>
    </citation>
    <scope>NUCLEOTIDE SEQUENCE</scope>
</reference>
<dbReference type="AlphaFoldDB" id="A0A8X6HHH6"/>
<evidence type="ECO:0000313" key="1">
    <source>
        <dbReference type="EMBL" id="GFR24016.1"/>
    </source>
</evidence>